<accession>A0ABY6W7C6</accession>
<keyword evidence="2" id="KW-1185">Reference proteome</keyword>
<evidence type="ECO:0000313" key="1">
    <source>
        <dbReference type="EMBL" id="VVE34614.1"/>
    </source>
</evidence>
<name>A0ABY6W7C6_9BURK</name>
<dbReference type="Proteomes" id="UP000405357">
    <property type="component" value="Unassembled WGS sequence"/>
</dbReference>
<sequence length="446" mass="47223">MDVNAYRFRGHAAGAPASPAAARPTRAELLPEAGPLGTFGAVTGHDGSGAPLPPIGPYDFSAARRVHDALPAGVPSAAVRLSFEADARAPQYVVTAFPSAGHATRAWLASRLFGALGLATPTALLVRGCSLAFDGTQAPERIYLATTYLPVYRPLGEWLEGEIARRAIEGADGAQGSPSVRGGGGDACERARDGARAAGRQMAHVLAQFGGAQPPAGAGAAAQAYADAARTRDEMRGVLCGWLPDVYRCALERQYVAALWLGNRALCHAVMENVGVWRDKNDLPYMMTVDFRPCLDVGVRSALSDLTPFRSEDPSAAVVRRLAGLTQTADSKTVLDELKNPTGVRALAAEMAFRLGRISAHDIAPWVDDAQDLVRATSVAAEVAAAAEDRSGIVPHLLARRDRLVNRLGGAWAAQAWTQLYPTRARAIEAHQTPFLRSAAAERDRV</sequence>
<gene>
    <name evidence="1" type="ORF">PSO31014_03819</name>
</gene>
<comment type="caution">
    <text evidence="1">The sequence shown here is derived from an EMBL/GenBank/DDBJ whole genome shotgun (WGS) entry which is preliminary data.</text>
</comment>
<protein>
    <submittedName>
        <fullName evidence="1">Uncharacterized protein</fullName>
    </submittedName>
</protein>
<dbReference type="EMBL" id="CABPSG010000013">
    <property type="protein sequence ID" value="VVE34614.1"/>
    <property type="molecule type" value="Genomic_DNA"/>
</dbReference>
<proteinExistence type="predicted"/>
<dbReference type="RefSeq" id="WP_150553048.1">
    <property type="nucleotide sequence ID" value="NZ_CABPSG010000013.1"/>
</dbReference>
<organism evidence="1 2">
    <name type="scientific">Pandoraea soli</name>
    <dbReference type="NCBI Taxonomy" id="2508293"/>
    <lineage>
        <taxon>Bacteria</taxon>
        <taxon>Pseudomonadati</taxon>
        <taxon>Pseudomonadota</taxon>
        <taxon>Betaproteobacteria</taxon>
        <taxon>Burkholderiales</taxon>
        <taxon>Burkholderiaceae</taxon>
        <taxon>Pandoraea</taxon>
    </lineage>
</organism>
<reference evidence="1 2" key="1">
    <citation type="submission" date="2019-08" db="EMBL/GenBank/DDBJ databases">
        <authorList>
            <person name="Peeters C."/>
        </authorList>
    </citation>
    <scope>NUCLEOTIDE SEQUENCE [LARGE SCALE GENOMIC DNA]</scope>
    <source>
        <strain evidence="1 2">LMG 31014</strain>
    </source>
</reference>
<evidence type="ECO:0000313" key="2">
    <source>
        <dbReference type="Proteomes" id="UP000405357"/>
    </source>
</evidence>